<dbReference type="EMBL" id="RWIC01001251">
    <property type="protein sequence ID" value="TKC36728.1"/>
    <property type="molecule type" value="Genomic_DNA"/>
</dbReference>
<organism evidence="3 4">
    <name type="scientific">Monodon monoceros</name>
    <name type="common">Narwhal</name>
    <name type="synonym">Ceratodon monodon</name>
    <dbReference type="NCBI Taxonomy" id="40151"/>
    <lineage>
        <taxon>Eukaryota</taxon>
        <taxon>Metazoa</taxon>
        <taxon>Chordata</taxon>
        <taxon>Craniata</taxon>
        <taxon>Vertebrata</taxon>
        <taxon>Euteleostomi</taxon>
        <taxon>Mammalia</taxon>
        <taxon>Eutheria</taxon>
        <taxon>Laurasiatheria</taxon>
        <taxon>Artiodactyla</taxon>
        <taxon>Whippomorpha</taxon>
        <taxon>Cetacea</taxon>
        <taxon>Odontoceti</taxon>
        <taxon>Monodontidae</taxon>
        <taxon>Monodon</taxon>
    </lineage>
</organism>
<dbReference type="PANTHER" id="PTHR22797:SF36">
    <property type="entry name" value="CASPASE RECRUITMENT DOMAIN-CONTAINING PROTEIN 6"/>
    <property type="match status" value="1"/>
</dbReference>
<dbReference type="InterPro" id="IPR052685">
    <property type="entry name" value="Apoptosis_Repressor_CARD"/>
</dbReference>
<feature type="compositionally biased region" description="Polar residues" evidence="1">
    <location>
        <begin position="495"/>
        <end position="507"/>
    </location>
</feature>
<proteinExistence type="predicted"/>
<dbReference type="PANTHER" id="PTHR22797">
    <property type="entry name" value="CARD6/NUCLEOLAR PROTEIN 3"/>
    <property type="match status" value="1"/>
</dbReference>
<gene>
    <name evidence="3" type="ORF">EI555_015347</name>
</gene>
<feature type="non-terminal residue" evidence="3">
    <location>
        <position position="1"/>
    </location>
</feature>
<feature type="region of interest" description="Disordered" evidence="1">
    <location>
        <begin position="478"/>
        <end position="507"/>
    </location>
</feature>
<dbReference type="Pfam" id="PF25496">
    <property type="entry name" value="URGCP"/>
    <property type="match status" value="1"/>
</dbReference>
<protein>
    <recommendedName>
        <fullName evidence="2">Up-regulator of cell proliferation-like domain-containing protein</fullName>
    </recommendedName>
</protein>
<dbReference type="AlphaFoldDB" id="A0A4U1EKG2"/>
<evidence type="ECO:0000313" key="4">
    <source>
        <dbReference type="Proteomes" id="UP000308365"/>
    </source>
</evidence>
<dbReference type="Gene3D" id="1.10.533.10">
    <property type="entry name" value="Death Domain, Fas"/>
    <property type="match status" value="1"/>
</dbReference>
<dbReference type="SUPFAM" id="SSF47986">
    <property type="entry name" value="DEATH domain"/>
    <property type="match status" value="1"/>
</dbReference>
<dbReference type="Proteomes" id="UP000308365">
    <property type="component" value="Unassembled WGS sequence"/>
</dbReference>
<reference evidence="4" key="1">
    <citation type="journal article" date="2019" name="IScience">
        <title>Narwhal Genome Reveals Long-Term Low Genetic Diversity despite Current Large Abundance Size.</title>
        <authorList>
            <person name="Westbury M.V."/>
            <person name="Petersen B."/>
            <person name="Garde E."/>
            <person name="Heide-Jorgensen M.P."/>
            <person name="Lorenzen E.D."/>
        </authorList>
    </citation>
    <scope>NUCLEOTIDE SEQUENCE [LARGE SCALE GENOMIC DNA]</scope>
</reference>
<comment type="caution">
    <text evidence="3">The sequence shown here is derived from an EMBL/GenBank/DDBJ whole genome shotgun (WGS) entry which is preliminary data.</text>
</comment>
<sequence length="507" mass="57794">IIDIVNLCQIELLFALKKTKQKQKNSPKTCIYALELFHSSFPTLQRTGTLATGNTLTSQRLISEEEYEILENITDPMKKSWKLLILVQKKGEVSEKEPENPEITMSFKEKEHLDLETSESFTDKKAGYRETAWSSRENEKEYSTPKFTSLQLVENVECEFPATIEYLQDEQRYEEPDDSLHLGKEDYLESVGYSEDADTPVEEDAYDDPECVIYDSKEDSLYSETMEFSDEEQNYEDSETGMSLEEEEEKSMEGHCEGAVNAVFRKAYRGYRKFLTLMKMPVISFVRLGYCSFSKSRILNTLLSPAHLKSHKIFLHQDLPVLVLPQQISDGLVEKAVAVANLRGDLESFWTQFGFLMEVFSAVIFFIDCLGEKEWGLLMFLGEAATERCYFVLSPQARGNEEAQISQRILKLKPSQLLFWEEEEAGETGRNMEGLQAALKEVMSSSLRCMSVEDIAPLARELGIQIDHEFENMQGIQVSPTENLAGTAEDEGPQRHSQPKNSSESPA</sequence>
<accession>A0A4U1EKG2</accession>
<name>A0A4U1EKG2_MONMO</name>
<dbReference type="InterPro" id="IPR011029">
    <property type="entry name" value="DEATH-like_dom_sf"/>
</dbReference>
<dbReference type="CDD" id="cd01671">
    <property type="entry name" value="CARD"/>
    <property type="match status" value="1"/>
</dbReference>
<evidence type="ECO:0000256" key="1">
    <source>
        <dbReference type="SAM" id="MobiDB-lite"/>
    </source>
</evidence>
<evidence type="ECO:0000259" key="2">
    <source>
        <dbReference type="Pfam" id="PF25496"/>
    </source>
</evidence>
<dbReference type="InterPro" id="IPR057365">
    <property type="entry name" value="URGCP"/>
</dbReference>
<evidence type="ECO:0000313" key="3">
    <source>
        <dbReference type="EMBL" id="TKC36728.1"/>
    </source>
</evidence>
<feature type="domain" description="Up-regulator of cell proliferation-like" evidence="2">
    <location>
        <begin position="273"/>
        <end position="475"/>
    </location>
</feature>